<gene>
    <name evidence="10" type="ORF">GTP27_10630</name>
</gene>
<dbReference type="InterPro" id="IPR036259">
    <property type="entry name" value="MFS_trans_sf"/>
</dbReference>
<evidence type="ECO:0000256" key="2">
    <source>
        <dbReference type="ARBA" id="ARBA00010992"/>
    </source>
</evidence>
<reference evidence="10 11" key="1">
    <citation type="submission" date="2019-12" db="EMBL/GenBank/DDBJ databases">
        <title>Novel species isolated from a subtropical stream in China.</title>
        <authorList>
            <person name="Lu H."/>
        </authorList>
    </citation>
    <scope>NUCLEOTIDE SEQUENCE [LARGE SCALE GENOMIC DNA]</scope>
    <source>
        <strain evidence="10 11">CY13W</strain>
    </source>
</reference>
<evidence type="ECO:0000256" key="1">
    <source>
        <dbReference type="ARBA" id="ARBA00004141"/>
    </source>
</evidence>
<name>A0ABW9VK01_9BURK</name>
<evidence type="ECO:0000256" key="3">
    <source>
        <dbReference type="ARBA" id="ARBA00022448"/>
    </source>
</evidence>
<protein>
    <submittedName>
        <fullName evidence="10">Sugar porter family MFS transporter</fullName>
    </submittedName>
</protein>
<dbReference type="SUPFAM" id="SSF103473">
    <property type="entry name" value="MFS general substrate transporter"/>
    <property type="match status" value="1"/>
</dbReference>
<dbReference type="PRINTS" id="PR00171">
    <property type="entry name" value="SUGRTRNSPORT"/>
</dbReference>
<dbReference type="Pfam" id="PF00083">
    <property type="entry name" value="Sugar_tr"/>
    <property type="match status" value="1"/>
</dbReference>
<dbReference type="EMBL" id="WWCM01000006">
    <property type="protein sequence ID" value="MYM39785.1"/>
    <property type="molecule type" value="Genomic_DNA"/>
</dbReference>
<keyword evidence="5 8" id="KW-1133">Transmembrane helix</keyword>
<feature type="transmembrane region" description="Helical" evidence="8">
    <location>
        <begin position="358"/>
        <end position="383"/>
    </location>
</feature>
<evidence type="ECO:0000256" key="6">
    <source>
        <dbReference type="ARBA" id="ARBA00023136"/>
    </source>
</evidence>
<keyword evidence="4 8" id="KW-0812">Transmembrane</keyword>
<keyword evidence="3 7" id="KW-0813">Transport</keyword>
<evidence type="ECO:0000256" key="4">
    <source>
        <dbReference type="ARBA" id="ARBA00022692"/>
    </source>
</evidence>
<dbReference type="PROSITE" id="PS50850">
    <property type="entry name" value="MFS"/>
    <property type="match status" value="1"/>
</dbReference>
<dbReference type="RefSeq" id="WP_161039156.1">
    <property type="nucleotide sequence ID" value="NZ_WWCM01000006.1"/>
</dbReference>
<evidence type="ECO:0000259" key="9">
    <source>
        <dbReference type="PROSITE" id="PS50850"/>
    </source>
</evidence>
<sequence length="470" mass="50343">MQLHHGNEAGSASIGGSAPQQLTGKLFFWAITSALAGFLFGFDTVVISGAEQTIQKLWGLSAGMHGLALGAALYGTVLGSLLGGWPTDRLGRRATLQWIGVLYILSALGCALANDVTTFIVARFIGGVGIGISTIVAPLYISEIAPPALRGRLAGMFQFNIVFGIVVAFASNAALAGTGEQAWRWMLGVAALPSVLYTLFCLVLPESPRWLLARKGDRAGALAVLRLIQPQCSEAELQAQADAIASASAISVQSSSGFWSWRLRKPIALAFLVAFFNQLSGINAILYFAPRIFELTGLGAKAAMLQSVGIGITNLVFTFAGLWLIDRLGRRSLLYIGSVGYIVSLGLCAWAFQTGHFSIVPACIFAFIAAHAVGQGAVIWVLISEIFPSRYRAQGQTLGSATHWVFAALLTTVFPQMVEWSGANQQPTQASWIFLFFCLMMVLQLLWVRLSVPETKGVALEQIQRQLGID</sequence>
<comment type="caution">
    <text evidence="10">The sequence shown here is derived from an EMBL/GenBank/DDBJ whole genome shotgun (WGS) entry which is preliminary data.</text>
</comment>
<feature type="transmembrane region" description="Helical" evidence="8">
    <location>
        <begin position="95"/>
        <end position="114"/>
    </location>
</feature>
<feature type="transmembrane region" description="Helical" evidence="8">
    <location>
        <begin position="267"/>
        <end position="290"/>
    </location>
</feature>
<keyword evidence="6 8" id="KW-0472">Membrane</keyword>
<dbReference type="InterPro" id="IPR005828">
    <property type="entry name" value="MFS_sugar_transport-like"/>
</dbReference>
<feature type="transmembrane region" description="Helical" evidence="8">
    <location>
        <begin position="153"/>
        <end position="176"/>
    </location>
</feature>
<dbReference type="PROSITE" id="PS00217">
    <property type="entry name" value="SUGAR_TRANSPORT_2"/>
    <property type="match status" value="1"/>
</dbReference>
<dbReference type="PANTHER" id="PTHR48020">
    <property type="entry name" value="PROTON MYO-INOSITOL COTRANSPORTER"/>
    <property type="match status" value="1"/>
</dbReference>
<feature type="transmembrane region" description="Helical" evidence="8">
    <location>
        <begin position="430"/>
        <end position="448"/>
    </location>
</feature>
<proteinExistence type="inferred from homology"/>
<feature type="transmembrane region" description="Helical" evidence="8">
    <location>
        <begin position="62"/>
        <end position="83"/>
    </location>
</feature>
<evidence type="ECO:0000313" key="11">
    <source>
        <dbReference type="Proteomes" id="UP000478090"/>
    </source>
</evidence>
<dbReference type="InterPro" id="IPR050814">
    <property type="entry name" value="Myo-inositol_Transporter"/>
</dbReference>
<dbReference type="InterPro" id="IPR005829">
    <property type="entry name" value="Sugar_transporter_CS"/>
</dbReference>
<dbReference type="InterPro" id="IPR020846">
    <property type="entry name" value="MFS_dom"/>
</dbReference>
<dbReference type="PANTHER" id="PTHR48020:SF12">
    <property type="entry name" value="PROTON MYO-INOSITOL COTRANSPORTER"/>
    <property type="match status" value="1"/>
</dbReference>
<dbReference type="Proteomes" id="UP000478090">
    <property type="component" value="Unassembled WGS sequence"/>
</dbReference>
<dbReference type="Gene3D" id="1.20.1250.20">
    <property type="entry name" value="MFS general substrate transporter like domains"/>
    <property type="match status" value="1"/>
</dbReference>
<evidence type="ECO:0000256" key="8">
    <source>
        <dbReference type="SAM" id="Phobius"/>
    </source>
</evidence>
<comment type="subcellular location">
    <subcellularLocation>
        <location evidence="1">Membrane</location>
        <topology evidence="1">Multi-pass membrane protein</topology>
    </subcellularLocation>
</comment>
<feature type="transmembrane region" description="Helical" evidence="8">
    <location>
        <begin position="395"/>
        <end position="418"/>
    </location>
</feature>
<dbReference type="PROSITE" id="PS00216">
    <property type="entry name" value="SUGAR_TRANSPORT_1"/>
    <property type="match status" value="1"/>
</dbReference>
<feature type="transmembrane region" description="Helical" evidence="8">
    <location>
        <begin position="120"/>
        <end position="141"/>
    </location>
</feature>
<feature type="transmembrane region" description="Helical" evidence="8">
    <location>
        <begin position="26"/>
        <end position="50"/>
    </location>
</feature>
<evidence type="ECO:0000256" key="5">
    <source>
        <dbReference type="ARBA" id="ARBA00022989"/>
    </source>
</evidence>
<organism evidence="10 11">
    <name type="scientific">Duganella qianjiadongensis</name>
    <dbReference type="NCBI Taxonomy" id="2692176"/>
    <lineage>
        <taxon>Bacteria</taxon>
        <taxon>Pseudomonadati</taxon>
        <taxon>Pseudomonadota</taxon>
        <taxon>Betaproteobacteria</taxon>
        <taxon>Burkholderiales</taxon>
        <taxon>Oxalobacteraceae</taxon>
        <taxon>Telluria group</taxon>
        <taxon>Duganella</taxon>
    </lineage>
</organism>
<keyword evidence="11" id="KW-1185">Reference proteome</keyword>
<comment type="similarity">
    <text evidence="2 7">Belongs to the major facilitator superfamily. Sugar transporter (TC 2.A.1.1) family.</text>
</comment>
<dbReference type="NCBIfam" id="TIGR00879">
    <property type="entry name" value="SP"/>
    <property type="match status" value="1"/>
</dbReference>
<evidence type="ECO:0000256" key="7">
    <source>
        <dbReference type="RuleBase" id="RU003346"/>
    </source>
</evidence>
<accession>A0ABW9VK01</accession>
<dbReference type="InterPro" id="IPR003663">
    <property type="entry name" value="Sugar/inositol_transpt"/>
</dbReference>
<feature type="transmembrane region" description="Helical" evidence="8">
    <location>
        <begin position="302"/>
        <end position="325"/>
    </location>
</feature>
<feature type="domain" description="Major facilitator superfamily (MFS) profile" evidence="9">
    <location>
        <begin position="29"/>
        <end position="456"/>
    </location>
</feature>
<evidence type="ECO:0000313" key="10">
    <source>
        <dbReference type="EMBL" id="MYM39785.1"/>
    </source>
</evidence>
<feature type="transmembrane region" description="Helical" evidence="8">
    <location>
        <begin position="332"/>
        <end position="352"/>
    </location>
</feature>